<dbReference type="Proteomes" id="UP001317742">
    <property type="component" value="Chromosome"/>
</dbReference>
<feature type="compositionally biased region" description="Polar residues" evidence="1">
    <location>
        <begin position="38"/>
        <end position="60"/>
    </location>
</feature>
<sequence length="66" mass="7248">MKITKTENGYILEDPQTSNEEQALERFVESLREGNEIVETSSPSSGCSATRSPSSAQSQPKGDEER</sequence>
<name>A0ABM8AXV2_9BACT</name>
<organism evidence="2 3">
    <name type="scientific">Pseudodesulfovibrio nedwellii</name>
    <dbReference type="NCBI Taxonomy" id="2973072"/>
    <lineage>
        <taxon>Bacteria</taxon>
        <taxon>Pseudomonadati</taxon>
        <taxon>Thermodesulfobacteriota</taxon>
        <taxon>Desulfovibrionia</taxon>
        <taxon>Desulfovibrionales</taxon>
        <taxon>Desulfovibrionaceae</taxon>
    </lineage>
</organism>
<accession>A0ABM8AXV2</accession>
<dbReference type="EMBL" id="AP026709">
    <property type="protein sequence ID" value="BDQ36346.1"/>
    <property type="molecule type" value="Genomic_DNA"/>
</dbReference>
<evidence type="ECO:0000313" key="3">
    <source>
        <dbReference type="Proteomes" id="UP001317742"/>
    </source>
</evidence>
<feature type="region of interest" description="Disordered" evidence="1">
    <location>
        <begin position="33"/>
        <end position="66"/>
    </location>
</feature>
<gene>
    <name evidence="2" type="ORF">SYK_07060</name>
</gene>
<protein>
    <submittedName>
        <fullName evidence="2">Uncharacterized protein</fullName>
    </submittedName>
</protein>
<reference evidence="2 3" key="1">
    <citation type="submission" date="2022-08" db="EMBL/GenBank/DDBJ databases">
        <title>Genome Sequence of the sulphate-reducing bacterium, Pseudodesulfovibrio sp. SYK.</title>
        <authorList>
            <person name="Kondo R."/>
            <person name="Kataoka T."/>
        </authorList>
    </citation>
    <scope>NUCLEOTIDE SEQUENCE [LARGE SCALE GENOMIC DNA]</scope>
    <source>
        <strain evidence="2 3">SYK</strain>
    </source>
</reference>
<evidence type="ECO:0000313" key="2">
    <source>
        <dbReference type="EMBL" id="BDQ36346.1"/>
    </source>
</evidence>
<keyword evidence="3" id="KW-1185">Reference proteome</keyword>
<evidence type="ECO:0000256" key="1">
    <source>
        <dbReference type="SAM" id="MobiDB-lite"/>
    </source>
</evidence>
<proteinExistence type="predicted"/>
<feature type="region of interest" description="Disordered" evidence="1">
    <location>
        <begin position="1"/>
        <end position="21"/>
    </location>
</feature>